<dbReference type="GO" id="GO:0000400">
    <property type="term" value="F:four-way junction DNA binding"/>
    <property type="evidence" value="ECO:0007669"/>
    <property type="project" value="UniProtKB-UniRule"/>
</dbReference>
<evidence type="ECO:0000259" key="7">
    <source>
        <dbReference type="SMART" id="SM00278"/>
    </source>
</evidence>
<keyword evidence="1 6" id="KW-0963">Cytoplasm</keyword>
<dbReference type="Gene3D" id="2.40.50.140">
    <property type="entry name" value="Nucleic acid-binding proteins"/>
    <property type="match status" value="1"/>
</dbReference>
<dbReference type="CDD" id="cd14332">
    <property type="entry name" value="UBA_RuvA_C"/>
    <property type="match status" value="1"/>
</dbReference>
<comment type="subcellular location">
    <subcellularLocation>
        <location evidence="6">Cytoplasm</location>
    </subcellularLocation>
</comment>
<dbReference type="GO" id="GO:0005737">
    <property type="term" value="C:cytoplasm"/>
    <property type="evidence" value="ECO:0007669"/>
    <property type="project" value="UniProtKB-SubCell"/>
</dbReference>
<keyword evidence="8" id="KW-0378">Hydrolase</keyword>
<gene>
    <name evidence="6" type="primary">ruvA</name>
    <name evidence="8" type="ORF">SAMN05421737_10664</name>
</gene>
<dbReference type="GO" id="GO:0005524">
    <property type="term" value="F:ATP binding"/>
    <property type="evidence" value="ECO:0007669"/>
    <property type="project" value="InterPro"/>
</dbReference>
<comment type="subunit">
    <text evidence="6">Homotetramer. Forms an RuvA(8)-RuvB(12)-Holliday junction (HJ) complex. HJ DNA is sandwiched between 2 RuvA tetramers; dsDNA enters through RuvA and exits via RuvB. An RuvB hexamer assembles on each DNA strand where it exits the tetramer. Each RuvB hexamer is contacted by two RuvA subunits (via domain III) on 2 adjacent RuvB subunits; this complex drives branch migration. In the full resolvosome a probable DNA-RuvA(4)-RuvB(12)-RuvC(2) complex forms which resolves the HJ.</text>
</comment>
<dbReference type="InterPro" id="IPR012340">
    <property type="entry name" value="NA-bd_OB-fold"/>
</dbReference>
<dbReference type="SUPFAM" id="SSF46929">
    <property type="entry name" value="DNA helicase RuvA subunit, C-terminal domain"/>
    <property type="match status" value="1"/>
</dbReference>
<keyword evidence="4 6" id="KW-0233">DNA recombination</keyword>
<dbReference type="InterPro" id="IPR010994">
    <property type="entry name" value="RuvA_2-like"/>
</dbReference>
<dbReference type="GO" id="GO:0006310">
    <property type="term" value="P:DNA recombination"/>
    <property type="evidence" value="ECO:0007669"/>
    <property type="project" value="UniProtKB-UniRule"/>
</dbReference>
<dbReference type="NCBIfam" id="TIGR00084">
    <property type="entry name" value="ruvA"/>
    <property type="match status" value="1"/>
</dbReference>
<dbReference type="InterPro" id="IPR011114">
    <property type="entry name" value="RuvA_C"/>
</dbReference>
<feature type="domain" description="Helix-hairpin-helix DNA-binding motif class 1" evidence="7">
    <location>
        <begin position="72"/>
        <end position="91"/>
    </location>
</feature>
<comment type="similarity">
    <text evidence="6">Belongs to the RuvA family.</text>
</comment>
<dbReference type="GO" id="GO:0006281">
    <property type="term" value="P:DNA repair"/>
    <property type="evidence" value="ECO:0007669"/>
    <property type="project" value="UniProtKB-UniRule"/>
</dbReference>
<dbReference type="AlphaFoldDB" id="A0A1G6JQW5"/>
<dbReference type="SUPFAM" id="SSF50249">
    <property type="entry name" value="Nucleic acid-binding proteins"/>
    <property type="match status" value="1"/>
</dbReference>
<evidence type="ECO:0000256" key="2">
    <source>
        <dbReference type="ARBA" id="ARBA00022763"/>
    </source>
</evidence>
<dbReference type="GO" id="GO:0009379">
    <property type="term" value="C:Holliday junction helicase complex"/>
    <property type="evidence" value="ECO:0007669"/>
    <property type="project" value="InterPro"/>
</dbReference>
<dbReference type="InterPro" id="IPR036267">
    <property type="entry name" value="RuvA_C_sf"/>
</dbReference>
<dbReference type="GO" id="GO:0048476">
    <property type="term" value="C:Holliday junction resolvase complex"/>
    <property type="evidence" value="ECO:0007669"/>
    <property type="project" value="UniProtKB-UniRule"/>
</dbReference>
<evidence type="ECO:0000313" key="9">
    <source>
        <dbReference type="Proteomes" id="UP000242662"/>
    </source>
</evidence>
<feature type="region of interest" description="Domain III" evidence="6">
    <location>
        <begin position="151"/>
        <end position="200"/>
    </location>
</feature>
<keyword evidence="9" id="KW-1185">Reference proteome</keyword>
<dbReference type="SMART" id="SM00278">
    <property type="entry name" value="HhH1"/>
    <property type="match status" value="2"/>
</dbReference>
<dbReference type="InterPro" id="IPR013849">
    <property type="entry name" value="DNA_helicase_Holl-junc_RuvA_I"/>
</dbReference>
<feature type="domain" description="Helix-hairpin-helix DNA-binding motif class 1" evidence="7">
    <location>
        <begin position="107"/>
        <end position="126"/>
    </location>
</feature>
<evidence type="ECO:0000256" key="5">
    <source>
        <dbReference type="ARBA" id="ARBA00023204"/>
    </source>
</evidence>
<evidence type="ECO:0000256" key="6">
    <source>
        <dbReference type="HAMAP-Rule" id="MF_00031"/>
    </source>
</evidence>
<evidence type="ECO:0000256" key="4">
    <source>
        <dbReference type="ARBA" id="ARBA00023172"/>
    </source>
</evidence>
<proteinExistence type="inferred from homology"/>
<sequence length="200" mass="22083">MIDYIKGTLVKIAPTYIVVDVGGVGYQAHCANPYRFSQWLDTDVTIATYHYVREDSERLFGFQTEMERELFEQLLNVSGIGPKGALALLAAGEPTEVARAIEAEDEAFLVRFPGVGKKTARQMILDLKGKVSVFLEAGVPLPGEDAHTTAETSEALIDALEALRALGYSEKELKKVKKQLQGEGLSTETYVRRALQMMLK</sequence>
<dbReference type="Pfam" id="PF14520">
    <property type="entry name" value="HHH_5"/>
    <property type="match status" value="1"/>
</dbReference>
<keyword evidence="2 6" id="KW-0227">DNA damage</keyword>
<dbReference type="Pfam" id="PF07499">
    <property type="entry name" value="RuvA_C"/>
    <property type="match status" value="1"/>
</dbReference>
<name>A0A1G6JQW5_9BACI</name>
<dbReference type="RefSeq" id="WP_090775685.1">
    <property type="nucleotide sequence ID" value="NZ_FMYM01000006.1"/>
</dbReference>
<accession>A0A1G6JQW5</accession>
<dbReference type="Pfam" id="PF01330">
    <property type="entry name" value="RuvA_N"/>
    <property type="match status" value="1"/>
</dbReference>
<dbReference type="SUPFAM" id="SSF47781">
    <property type="entry name" value="RuvA domain 2-like"/>
    <property type="match status" value="1"/>
</dbReference>
<dbReference type="Gene3D" id="1.10.150.20">
    <property type="entry name" value="5' to 3' exonuclease, C-terminal subdomain"/>
    <property type="match status" value="1"/>
</dbReference>
<keyword evidence="8" id="KW-0347">Helicase</keyword>
<keyword evidence="8" id="KW-0067">ATP-binding</keyword>
<comment type="domain">
    <text evidence="6">Has three domains with a flexible linker between the domains II and III and assumes an 'L' shape. Domain III is highly mobile and contacts RuvB.</text>
</comment>
<evidence type="ECO:0000313" key="8">
    <source>
        <dbReference type="EMBL" id="SDC21087.1"/>
    </source>
</evidence>
<dbReference type="InterPro" id="IPR003583">
    <property type="entry name" value="Hlx-hairpin-Hlx_DNA-bd_motif"/>
</dbReference>
<dbReference type="STRING" id="1464122.SAMN05421737_10664"/>
<comment type="caution">
    <text evidence="6">Lacks conserved residue(s) required for the propagation of feature annotation.</text>
</comment>
<dbReference type="GO" id="GO:0009378">
    <property type="term" value="F:four-way junction helicase activity"/>
    <property type="evidence" value="ECO:0007669"/>
    <property type="project" value="InterPro"/>
</dbReference>
<dbReference type="OrthoDB" id="5293449at2"/>
<organism evidence="8 9">
    <name type="scientific">Shouchella lonarensis</name>
    <dbReference type="NCBI Taxonomy" id="1464122"/>
    <lineage>
        <taxon>Bacteria</taxon>
        <taxon>Bacillati</taxon>
        <taxon>Bacillota</taxon>
        <taxon>Bacilli</taxon>
        <taxon>Bacillales</taxon>
        <taxon>Bacillaceae</taxon>
        <taxon>Shouchella</taxon>
    </lineage>
</organism>
<dbReference type="HAMAP" id="MF_00031">
    <property type="entry name" value="DNA_HJ_migration_RuvA"/>
    <property type="match status" value="1"/>
</dbReference>
<keyword evidence="3 6" id="KW-0238">DNA-binding</keyword>
<evidence type="ECO:0000256" key="1">
    <source>
        <dbReference type="ARBA" id="ARBA00022490"/>
    </source>
</evidence>
<keyword evidence="5 6" id="KW-0234">DNA repair</keyword>
<evidence type="ECO:0000256" key="3">
    <source>
        <dbReference type="ARBA" id="ARBA00023125"/>
    </source>
</evidence>
<protein>
    <recommendedName>
        <fullName evidence="6">Holliday junction branch migration complex subunit RuvA</fullName>
    </recommendedName>
</protein>
<dbReference type="Gene3D" id="1.10.8.10">
    <property type="entry name" value="DNA helicase RuvA subunit, C-terminal domain"/>
    <property type="match status" value="1"/>
</dbReference>
<keyword evidence="8" id="KW-0547">Nucleotide-binding</keyword>
<dbReference type="Proteomes" id="UP000242662">
    <property type="component" value="Unassembled WGS sequence"/>
</dbReference>
<dbReference type="EMBL" id="FMYM01000006">
    <property type="protein sequence ID" value="SDC21087.1"/>
    <property type="molecule type" value="Genomic_DNA"/>
</dbReference>
<dbReference type="InterPro" id="IPR000085">
    <property type="entry name" value="RuvA"/>
</dbReference>
<reference evidence="9" key="1">
    <citation type="submission" date="2016-09" db="EMBL/GenBank/DDBJ databases">
        <authorList>
            <person name="Varghese N."/>
            <person name="Submissions S."/>
        </authorList>
    </citation>
    <scope>NUCLEOTIDE SEQUENCE [LARGE SCALE GENOMIC DNA]</scope>
    <source>
        <strain evidence="9">25nlg</strain>
    </source>
</reference>
<comment type="function">
    <text evidence="6">The RuvA-RuvB-RuvC complex processes Holliday junction (HJ) DNA during genetic recombination and DNA repair, while the RuvA-RuvB complex plays an important role in the rescue of blocked DNA replication forks via replication fork reversal (RFR). RuvA specifically binds to HJ cruciform DNA, conferring on it an open structure. The RuvB hexamer acts as an ATP-dependent pump, pulling dsDNA into and through the RuvAB complex. HJ branch migration allows RuvC to scan DNA until it finds its consensus sequence, where it cleaves and resolves the cruciform DNA.</text>
</comment>